<gene>
    <name evidence="6" type="ORF">DSLASN_18400</name>
</gene>
<keyword evidence="6" id="KW-0418">Kinase</keyword>
<dbReference type="NCBIfam" id="TIGR00254">
    <property type="entry name" value="GGDEF"/>
    <property type="match status" value="1"/>
</dbReference>
<evidence type="ECO:0000259" key="5">
    <source>
        <dbReference type="PROSITE" id="PS50887"/>
    </source>
</evidence>
<dbReference type="EMBL" id="AP024488">
    <property type="protein sequence ID" value="BCS96208.1"/>
    <property type="molecule type" value="Genomic_DNA"/>
</dbReference>
<dbReference type="Gene3D" id="3.30.70.270">
    <property type="match status" value="1"/>
</dbReference>
<evidence type="ECO:0000313" key="7">
    <source>
        <dbReference type="Proteomes" id="UP001320148"/>
    </source>
</evidence>
<dbReference type="PANTHER" id="PTHR45138">
    <property type="entry name" value="REGULATORY COMPONENTS OF SENSORY TRANSDUCTION SYSTEM"/>
    <property type="match status" value="1"/>
</dbReference>
<keyword evidence="7" id="KW-1185">Reference proteome</keyword>
<dbReference type="SUPFAM" id="SSF46458">
    <property type="entry name" value="Globin-like"/>
    <property type="match status" value="1"/>
</dbReference>
<dbReference type="Gene3D" id="1.10.490.10">
    <property type="entry name" value="Globins"/>
    <property type="match status" value="1"/>
</dbReference>
<protein>
    <recommendedName>
        <fullName evidence="2">Diguanylate cyclase DosC</fullName>
        <ecNumber evidence="1">2.7.7.65</ecNumber>
    </recommendedName>
    <alternativeName>
        <fullName evidence="3">Direct oxygen-sensing cyclase</fullName>
    </alternativeName>
</protein>
<dbReference type="InterPro" id="IPR009050">
    <property type="entry name" value="Globin-like_sf"/>
</dbReference>
<feature type="domain" description="GGDEF" evidence="5">
    <location>
        <begin position="232"/>
        <end position="360"/>
    </location>
</feature>
<evidence type="ECO:0000313" key="6">
    <source>
        <dbReference type="EMBL" id="BCS96208.1"/>
    </source>
</evidence>
<comment type="catalytic activity">
    <reaction evidence="4">
        <text>2 GTP = 3',3'-c-di-GMP + 2 diphosphate</text>
        <dbReference type="Rhea" id="RHEA:24898"/>
        <dbReference type="ChEBI" id="CHEBI:33019"/>
        <dbReference type="ChEBI" id="CHEBI:37565"/>
        <dbReference type="ChEBI" id="CHEBI:58805"/>
        <dbReference type="EC" id="2.7.7.65"/>
    </reaction>
</comment>
<dbReference type="PROSITE" id="PS50887">
    <property type="entry name" value="GGDEF"/>
    <property type="match status" value="1"/>
</dbReference>
<dbReference type="InterPro" id="IPR000160">
    <property type="entry name" value="GGDEF_dom"/>
</dbReference>
<dbReference type="PANTHER" id="PTHR45138:SF9">
    <property type="entry name" value="DIGUANYLATE CYCLASE DGCM-RELATED"/>
    <property type="match status" value="1"/>
</dbReference>
<dbReference type="CDD" id="cd01949">
    <property type="entry name" value="GGDEF"/>
    <property type="match status" value="1"/>
</dbReference>
<dbReference type="InterPro" id="IPR043128">
    <property type="entry name" value="Rev_trsase/Diguanyl_cyclase"/>
</dbReference>
<reference evidence="6 7" key="1">
    <citation type="submission" date="2021-02" db="EMBL/GenBank/DDBJ databases">
        <title>Complete genome of Desulfoluna sp. strain ASN36.</title>
        <authorList>
            <person name="Takahashi A."/>
            <person name="Kojima H."/>
            <person name="Fukui M."/>
        </authorList>
    </citation>
    <scope>NUCLEOTIDE SEQUENCE [LARGE SCALE GENOMIC DNA]</scope>
    <source>
        <strain evidence="6 7">ASN36</strain>
    </source>
</reference>
<dbReference type="Pfam" id="PF11563">
    <property type="entry name" value="Protoglobin"/>
    <property type="match status" value="1"/>
</dbReference>
<sequence length="365" mass="41830">MKLINKTLLEQMRIHDAEVHHRKELLNFSKKDENLLLKCRNLIEANIDNIAHDFYDIITSFDEITLTIGDADTFERLIFAQKQYIIRLFSGGYDLDYVNSRLHVGLVHKRIGVDPKYYLSAVKTLKDILINRIEKEIDDKETREETINALEKLMWFDIGLIFDTYIRCLVSAIQSAKDKSETYALNLERKVQDRTQELHELSRKDGLTGLYNHRAFLELLERDISYAERNSSPLALVYFDVDNFKSINDTSGHLKGDEILKSVGSVLKELTREVDVPCRYGGDEFCVILPGNTSKDAEKFCQRLIQSFSAKYDDVTFSIGIAQTGPKDFVDSDTLIKHADSSMYNAKKNIGFHIATSPTPQSQTP</sequence>
<dbReference type="InterPro" id="IPR012292">
    <property type="entry name" value="Globin/Proto"/>
</dbReference>
<dbReference type="Proteomes" id="UP001320148">
    <property type="component" value="Chromosome"/>
</dbReference>
<evidence type="ECO:0000256" key="3">
    <source>
        <dbReference type="ARBA" id="ARBA00029839"/>
    </source>
</evidence>
<dbReference type="GO" id="GO:0016301">
    <property type="term" value="F:kinase activity"/>
    <property type="evidence" value="ECO:0007669"/>
    <property type="project" value="UniProtKB-KW"/>
</dbReference>
<dbReference type="EC" id="2.7.7.65" evidence="1"/>
<dbReference type="InterPro" id="IPR050469">
    <property type="entry name" value="Diguanylate_Cyclase"/>
</dbReference>
<dbReference type="SMART" id="SM00267">
    <property type="entry name" value="GGDEF"/>
    <property type="match status" value="1"/>
</dbReference>
<dbReference type="Pfam" id="PF00990">
    <property type="entry name" value="GGDEF"/>
    <property type="match status" value="1"/>
</dbReference>
<dbReference type="SUPFAM" id="SSF55073">
    <property type="entry name" value="Nucleotide cyclase"/>
    <property type="match status" value="1"/>
</dbReference>
<proteinExistence type="predicted"/>
<organism evidence="6 7">
    <name type="scientific">Desulfoluna limicola</name>
    <dbReference type="NCBI Taxonomy" id="2810562"/>
    <lineage>
        <taxon>Bacteria</taxon>
        <taxon>Pseudomonadati</taxon>
        <taxon>Thermodesulfobacteriota</taxon>
        <taxon>Desulfobacteria</taxon>
        <taxon>Desulfobacterales</taxon>
        <taxon>Desulfolunaceae</taxon>
        <taxon>Desulfoluna</taxon>
    </lineage>
</organism>
<accession>A0ABN6F351</accession>
<evidence type="ECO:0000256" key="4">
    <source>
        <dbReference type="ARBA" id="ARBA00034247"/>
    </source>
</evidence>
<dbReference type="InterPro" id="IPR029787">
    <property type="entry name" value="Nucleotide_cyclase"/>
</dbReference>
<keyword evidence="6" id="KW-0808">Transferase</keyword>
<evidence type="ECO:0000256" key="1">
    <source>
        <dbReference type="ARBA" id="ARBA00012528"/>
    </source>
</evidence>
<name>A0ABN6F351_9BACT</name>
<dbReference type="InterPro" id="IPR044398">
    <property type="entry name" value="Globin-sensor_dom"/>
</dbReference>
<evidence type="ECO:0000256" key="2">
    <source>
        <dbReference type="ARBA" id="ARBA00015125"/>
    </source>
</evidence>